<evidence type="ECO:0000313" key="1">
    <source>
        <dbReference type="EMBL" id="AMY09176.1"/>
    </source>
</evidence>
<evidence type="ECO:0000313" key="2">
    <source>
        <dbReference type="Proteomes" id="UP000076079"/>
    </source>
</evidence>
<accession>A0A143PL93</accession>
<name>A0A143PL93_LUTPR</name>
<reference evidence="1 2" key="1">
    <citation type="journal article" date="2016" name="Genome Announc.">
        <title>First Complete Genome Sequence of a Subdivision 6 Acidobacterium Strain.</title>
        <authorList>
            <person name="Huang S."/>
            <person name="Vieira S."/>
            <person name="Bunk B."/>
            <person name="Riedel T."/>
            <person name="Sproer C."/>
            <person name="Overmann J."/>
        </authorList>
    </citation>
    <scope>NUCLEOTIDE SEQUENCE [LARGE SCALE GENOMIC DNA]</scope>
    <source>
        <strain evidence="2">DSM 100886 HEG_-6_39</strain>
    </source>
</reference>
<proteinExistence type="predicted"/>
<organism evidence="1 2">
    <name type="scientific">Luteitalea pratensis</name>
    <dbReference type="NCBI Taxonomy" id="1855912"/>
    <lineage>
        <taxon>Bacteria</taxon>
        <taxon>Pseudomonadati</taxon>
        <taxon>Acidobacteriota</taxon>
        <taxon>Vicinamibacteria</taxon>
        <taxon>Vicinamibacterales</taxon>
        <taxon>Vicinamibacteraceae</taxon>
        <taxon>Luteitalea</taxon>
    </lineage>
</organism>
<dbReference type="KEGG" id="abac:LuPra_02389"/>
<sequence length="35" mass="3700">MGVQKIDVTIDPAEETIHLGPLTVRPHPGAVTAHV</sequence>
<keyword evidence="2" id="KW-1185">Reference proteome</keyword>
<reference evidence="2" key="2">
    <citation type="submission" date="2016-04" db="EMBL/GenBank/DDBJ databases">
        <title>First Complete Genome Sequence of a Subdivision 6 Acidobacterium.</title>
        <authorList>
            <person name="Huang S."/>
            <person name="Vieira S."/>
            <person name="Bunk B."/>
            <person name="Riedel T."/>
            <person name="Sproeer C."/>
            <person name="Overmann J."/>
        </authorList>
    </citation>
    <scope>NUCLEOTIDE SEQUENCE [LARGE SCALE GENOMIC DNA]</scope>
    <source>
        <strain evidence="2">DSM 100886 HEG_-6_39</strain>
    </source>
</reference>
<dbReference type="AlphaFoldDB" id="A0A143PL93"/>
<dbReference type="STRING" id="1855912.LuPra_02389"/>
<dbReference type="Proteomes" id="UP000076079">
    <property type="component" value="Chromosome"/>
</dbReference>
<dbReference type="EMBL" id="CP015136">
    <property type="protein sequence ID" value="AMY09176.1"/>
    <property type="molecule type" value="Genomic_DNA"/>
</dbReference>
<protein>
    <submittedName>
        <fullName evidence="1">Uncharacterized protein</fullName>
    </submittedName>
</protein>
<gene>
    <name evidence="1" type="ORF">LuPra_02389</name>
</gene>